<name>A0A8J3TX81_9ACTN</name>
<protein>
    <recommendedName>
        <fullName evidence="1">HNH nuclease domain-containing protein</fullName>
    </recommendedName>
</protein>
<sequence length="333" mass="37657">MRDYYKLCKTGAMSGDQALTKLRTLADSHQRRLSWFVDHAGAITPFPGRMDDGSFLVSAPKGIYKPADLEYALSIRINLRSPYPDGAVRTREDGSWFFNYHQEGLSPAQRDRMYTNRGLMACLRDAVPVGVLDEIPPKNGRSQYIVRGLAHPVAWEDGYFFFESLVGPSRPRGNTAAEVLIRDAEEAVSEQDDPPDDDYDARRRVYRQIVMRRGQRGFRQDLLRAYGYSCAVTGCPVEDVLEAAHLRPYRGPASNTVTNGLLLRADIHTLLDLQMLAVMPESRTILVSKLLLQTEYAGLSGSRLREPTQLTWRPTDEILHSLWRSFCEAEASR</sequence>
<evidence type="ECO:0000313" key="2">
    <source>
        <dbReference type="EMBL" id="GII34151.1"/>
    </source>
</evidence>
<evidence type="ECO:0000313" key="3">
    <source>
        <dbReference type="Proteomes" id="UP000650628"/>
    </source>
</evidence>
<accession>A0A8J3TX81</accession>
<organism evidence="2 3">
    <name type="scientific">Planotetraspora mira</name>
    <dbReference type="NCBI Taxonomy" id="58121"/>
    <lineage>
        <taxon>Bacteria</taxon>
        <taxon>Bacillati</taxon>
        <taxon>Actinomycetota</taxon>
        <taxon>Actinomycetes</taxon>
        <taxon>Streptosporangiales</taxon>
        <taxon>Streptosporangiaceae</taxon>
        <taxon>Planotetraspora</taxon>
    </lineage>
</organism>
<keyword evidence="3" id="KW-1185">Reference proteome</keyword>
<dbReference type="AlphaFoldDB" id="A0A8J3TX81"/>
<evidence type="ECO:0000259" key="1">
    <source>
        <dbReference type="Pfam" id="PF13391"/>
    </source>
</evidence>
<reference evidence="2 3" key="1">
    <citation type="submission" date="2021-01" db="EMBL/GenBank/DDBJ databases">
        <title>Whole genome shotgun sequence of Planotetraspora mira NBRC 15435.</title>
        <authorList>
            <person name="Komaki H."/>
            <person name="Tamura T."/>
        </authorList>
    </citation>
    <scope>NUCLEOTIDE SEQUENCE [LARGE SCALE GENOMIC DNA]</scope>
    <source>
        <strain evidence="2 3">NBRC 15435</strain>
    </source>
</reference>
<comment type="caution">
    <text evidence="2">The sequence shown here is derived from an EMBL/GenBank/DDBJ whole genome shotgun (WGS) entry which is preliminary data.</text>
</comment>
<feature type="domain" description="HNH nuclease" evidence="1">
    <location>
        <begin position="230"/>
        <end position="278"/>
    </location>
</feature>
<dbReference type="InterPro" id="IPR003615">
    <property type="entry name" value="HNH_nuc"/>
</dbReference>
<proteinExistence type="predicted"/>
<dbReference type="Pfam" id="PF13391">
    <property type="entry name" value="HNH_2"/>
    <property type="match status" value="1"/>
</dbReference>
<gene>
    <name evidence="2" type="ORF">Pmi06nite_75930</name>
</gene>
<dbReference type="Proteomes" id="UP000650628">
    <property type="component" value="Unassembled WGS sequence"/>
</dbReference>
<dbReference type="EMBL" id="BOOO01000047">
    <property type="protein sequence ID" value="GII34151.1"/>
    <property type="molecule type" value="Genomic_DNA"/>
</dbReference>